<evidence type="ECO:0000313" key="3">
    <source>
        <dbReference type="Proteomes" id="UP000222056"/>
    </source>
</evidence>
<evidence type="ECO:0000313" key="2">
    <source>
        <dbReference type="EMBL" id="SEH15501.1"/>
    </source>
</evidence>
<gene>
    <name evidence="2" type="ORF">SAMN02745716_1974</name>
</gene>
<feature type="transmembrane region" description="Helical" evidence="1">
    <location>
        <begin position="39"/>
        <end position="57"/>
    </location>
</feature>
<feature type="transmembrane region" description="Helical" evidence="1">
    <location>
        <begin position="12"/>
        <end position="33"/>
    </location>
</feature>
<dbReference type="STRING" id="29539.SAMN02745716_1974"/>
<proteinExistence type="predicted"/>
<keyword evidence="1" id="KW-1133">Transmembrane helix</keyword>
<keyword evidence="3" id="KW-1185">Reference proteome</keyword>
<evidence type="ECO:0000256" key="1">
    <source>
        <dbReference type="SAM" id="Phobius"/>
    </source>
</evidence>
<protein>
    <submittedName>
        <fullName evidence="2">Uncharacterized protein</fullName>
    </submittedName>
</protein>
<sequence>MSFEVGRISNGLKLAAAGAVALLVVMFLPWYGISAKLPLVGAIAGIVALVLVAYRLIDVPGFGISGPAASVVQVERKVGPFLGLIASAAIAGGGMIARFAGAPGQAARTTGQGSQESAD</sequence>
<organism evidence="2 3">
    <name type="scientific">Thermoleophilum album</name>
    <dbReference type="NCBI Taxonomy" id="29539"/>
    <lineage>
        <taxon>Bacteria</taxon>
        <taxon>Bacillati</taxon>
        <taxon>Actinomycetota</taxon>
        <taxon>Thermoleophilia</taxon>
        <taxon>Thermoleophilales</taxon>
        <taxon>Thermoleophilaceae</taxon>
        <taxon>Thermoleophilum</taxon>
    </lineage>
</organism>
<dbReference type="RefSeq" id="WP_093118591.1">
    <property type="nucleotide sequence ID" value="NZ_FNWJ01000002.1"/>
</dbReference>
<dbReference type="Proteomes" id="UP000222056">
    <property type="component" value="Unassembled WGS sequence"/>
</dbReference>
<name>A0A1H6FXF7_THEAL</name>
<accession>A0A1H6FXF7</accession>
<dbReference type="EMBL" id="FNWJ01000002">
    <property type="protein sequence ID" value="SEH15501.1"/>
    <property type="molecule type" value="Genomic_DNA"/>
</dbReference>
<keyword evidence="1" id="KW-0812">Transmembrane</keyword>
<reference evidence="3" key="1">
    <citation type="submission" date="2016-10" db="EMBL/GenBank/DDBJ databases">
        <authorList>
            <person name="Varghese N."/>
            <person name="Submissions S."/>
        </authorList>
    </citation>
    <scope>NUCLEOTIDE SEQUENCE [LARGE SCALE GENOMIC DNA]</scope>
    <source>
        <strain evidence="3">ATCC 35263</strain>
    </source>
</reference>
<keyword evidence="1" id="KW-0472">Membrane</keyword>
<dbReference type="AlphaFoldDB" id="A0A1H6FXF7"/>
<feature type="transmembrane region" description="Helical" evidence="1">
    <location>
        <begin position="78"/>
        <end position="100"/>
    </location>
</feature>